<keyword evidence="3" id="KW-1185">Reference proteome</keyword>
<dbReference type="SUPFAM" id="SSF52047">
    <property type="entry name" value="RNI-like"/>
    <property type="match status" value="1"/>
</dbReference>
<gene>
    <name evidence="2" type="ORF">CMU_007670</name>
</gene>
<accession>B6ADI6</accession>
<protein>
    <submittedName>
        <fullName evidence="2">Leucine rich repeat family protein</fullName>
    </submittedName>
</protein>
<dbReference type="InterPro" id="IPR032675">
    <property type="entry name" value="LRR_dom_sf"/>
</dbReference>
<dbReference type="VEuPathDB" id="CryptoDB:CMU_007670"/>
<name>B6ADI6_CRYMR</name>
<dbReference type="PANTHER" id="PTHR13318">
    <property type="entry name" value="PARTNER OF PAIRED, ISOFORM B-RELATED"/>
    <property type="match status" value="1"/>
</dbReference>
<proteinExistence type="predicted"/>
<sequence>MEKVSNLILSKYIFIRARPEIEVNGRIIRQRQDVSNYGVHYRVIQDSDLEIMIVGCCRELKVSLKNDVTKVVWKFIKEGKLTIVTKKRIIVYLSNGNEYSLRIFVQCISDISSCCLFPPLTCIPCNSKTQKICEDIKVPQKIESVKQPLKKKQQLHLEIFNNIKPFKISRYEYTKQDSANVENNTIVQHDYFSNLPEDLIFKILSWLTKPICLSSDDFKVFPFTTTIFYKDQLVKSVDLLSVNKKLSNFVKENIWEISLQKNCHLSDYILKRVISSYKNLGILNMTFAKLSDKEFRELYFTRNFPSMIFKLNIQGCRITDRTLRNVLLRLSNLKILDITDCFLISGITSFPIIRTVGTLEYLSCGVRKLEKTTCTINNSSLISLTGLDIETVYNEIKVAKFNQDKAINNEAIIVNNHKTNKNCSTPIKYLELLNCLLVTKISPLIAFHNTLQYLNLQGCANIEESELKKTFGSLERLETLIAVDVKNFNDSTLLTCMEYCPNIKVLDLSGCNKLTRNTLCKIGISWKNLISLKLSRCENLDNSALRAILRNCTNLEVIDTSNCWKITDDLFEISSNDTIPMNLNKFGIFRLSISKKKVYAWFRSIQKMIDPRTNKVLDIIDSMEMPTSYFTNYLNRDYESLIRNQRPIWIS</sequence>
<dbReference type="Proteomes" id="UP000001460">
    <property type="component" value="Unassembled WGS sequence"/>
</dbReference>
<dbReference type="eggNOG" id="KOG4341">
    <property type="taxonomic scope" value="Eukaryota"/>
</dbReference>
<dbReference type="EMBL" id="DS989729">
    <property type="protein sequence ID" value="EEA06277.1"/>
    <property type="molecule type" value="Genomic_DNA"/>
</dbReference>
<dbReference type="InterPro" id="IPR006553">
    <property type="entry name" value="Leu-rich_rpt_Cys-con_subtyp"/>
</dbReference>
<dbReference type="Pfam" id="PF25372">
    <property type="entry name" value="DUF7885"/>
    <property type="match status" value="1"/>
</dbReference>
<dbReference type="RefSeq" id="XP_002140626.1">
    <property type="nucleotide sequence ID" value="XM_002140590.1"/>
</dbReference>
<evidence type="ECO:0000313" key="3">
    <source>
        <dbReference type="Proteomes" id="UP000001460"/>
    </source>
</evidence>
<dbReference type="AlphaFoldDB" id="B6ADI6"/>
<dbReference type="GO" id="GO:0031146">
    <property type="term" value="P:SCF-dependent proteasomal ubiquitin-dependent protein catabolic process"/>
    <property type="evidence" value="ECO:0007669"/>
    <property type="project" value="TreeGrafter"/>
</dbReference>
<dbReference type="OrthoDB" id="550575at2759"/>
<dbReference type="STRING" id="441375.B6ADI6"/>
<dbReference type="SUPFAM" id="SSF52058">
    <property type="entry name" value="L domain-like"/>
    <property type="match status" value="1"/>
</dbReference>
<dbReference type="Gene3D" id="3.80.10.10">
    <property type="entry name" value="Ribonuclease Inhibitor"/>
    <property type="match status" value="2"/>
</dbReference>
<reference evidence="2" key="1">
    <citation type="submission" date="2008-06" db="EMBL/GenBank/DDBJ databases">
        <authorList>
            <person name="Lorenzi H."/>
            <person name="Inman J."/>
            <person name="Miller J."/>
            <person name="Schobel S."/>
            <person name="Amedeo P."/>
            <person name="Caler E.V."/>
            <person name="da Silva J."/>
        </authorList>
    </citation>
    <scope>NUCLEOTIDE SEQUENCE [LARGE SCALE GENOMIC DNA]</scope>
    <source>
        <strain evidence="2">RN66</strain>
    </source>
</reference>
<dbReference type="GeneID" id="6995768"/>
<evidence type="ECO:0000259" key="1">
    <source>
        <dbReference type="Pfam" id="PF25372"/>
    </source>
</evidence>
<dbReference type="SMART" id="SM00367">
    <property type="entry name" value="LRR_CC"/>
    <property type="match status" value="5"/>
</dbReference>
<evidence type="ECO:0000313" key="2">
    <source>
        <dbReference type="EMBL" id="EEA06277.1"/>
    </source>
</evidence>
<dbReference type="InterPro" id="IPR057207">
    <property type="entry name" value="FBXL15_LRR"/>
</dbReference>
<dbReference type="GO" id="GO:0019005">
    <property type="term" value="C:SCF ubiquitin ligase complex"/>
    <property type="evidence" value="ECO:0007669"/>
    <property type="project" value="TreeGrafter"/>
</dbReference>
<dbReference type="OMA" id="DLEIMIV"/>
<feature type="domain" description="F-box/LRR-repeat protein 15-like leucin rich repeat" evidence="1">
    <location>
        <begin position="422"/>
        <end position="573"/>
    </location>
</feature>
<dbReference type="PANTHER" id="PTHR13318:SF105">
    <property type="entry name" value="F-BOX_LRR-REPEAT PROTEIN 3"/>
    <property type="match status" value="1"/>
</dbReference>
<organism evidence="2 3">
    <name type="scientific">Cryptosporidium muris (strain RN66)</name>
    <dbReference type="NCBI Taxonomy" id="441375"/>
    <lineage>
        <taxon>Eukaryota</taxon>
        <taxon>Sar</taxon>
        <taxon>Alveolata</taxon>
        <taxon>Apicomplexa</taxon>
        <taxon>Conoidasida</taxon>
        <taxon>Coccidia</taxon>
        <taxon>Eucoccidiorida</taxon>
        <taxon>Eimeriorina</taxon>
        <taxon>Cryptosporidiidae</taxon>
        <taxon>Cryptosporidium</taxon>
    </lineage>
</organism>